<dbReference type="AlphaFoldDB" id="A0A136J195"/>
<evidence type="ECO:0000256" key="1">
    <source>
        <dbReference type="SAM" id="MobiDB-lite"/>
    </source>
</evidence>
<dbReference type="Proteomes" id="UP000070501">
    <property type="component" value="Unassembled WGS sequence"/>
</dbReference>
<feature type="compositionally biased region" description="Polar residues" evidence="1">
    <location>
        <begin position="224"/>
        <end position="236"/>
    </location>
</feature>
<dbReference type="InParanoid" id="A0A136J195"/>
<feature type="compositionally biased region" description="Low complexity" evidence="1">
    <location>
        <begin position="13"/>
        <end position="23"/>
    </location>
</feature>
<dbReference type="OrthoDB" id="10669772at2759"/>
<accession>A0A136J195</accession>
<proteinExistence type="predicted"/>
<protein>
    <submittedName>
        <fullName evidence="2">Uncharacterized protein</fullName>
    </submittedName>
</protein>
<organism evidence="2 3">
    <name type="scientific">Microdochium bolleyi</name>
    <dbReference type="NCBI Taxonomy" id="196109"/>
    <lineage>
        <taxon>Eukaryota</taxon>
        <taxon>Fungi</taxon>
        <taxon>Dikarya</taxon>
        <taxon>Ascomycota</taxon>
        <taxon>Pezizomycotina</taxon>
        <taxon>Sordariomycetes</taxon>
        <taxon>Xylariomycetidae</taxon>
        <taxon>Xylariales</taxon>
        <taxon>Microdochiaceae</taxon>
        <taxon>Microdochium</taxon>
    </lineage>
</organism>
<evidence type="ECO:0000313" key="2">
    <source>
        <dbReference type="EMBL" id="KXJ90987.1"/>
    </source>
</evidence>
<name>A0A136J195_9PEZI</name>
<gene>
    <name evidence="2" type="ORF">Micbo1qcDRAFT_205017</name>
</gene>
<dbReference type="EMBL" id="KQ964251">
    <property type="protein sequence ID" value="KXJ90987.1"/>
    <property type="molecule type" value="Genomic_DNA"/>
</dbReference>
<feature type="region of interest" description="Disordered" evidence="1">
    <location>
        <begin position="1"/>
        <end position="69"/>
    </location>
</feature>
<reference evidence="3" key="1">
    <citation type="submission" date="2016-02" db="EMBL/GenBank/DDBJ databases">
        <title>Draft genome sequence of Microdochium bolleyi, a fungal endophyte of beachgrass.</title>
        <authorList>
            <consortium name="DOE Joint Genome Institute"/>
            <person name="David A.S."/>
            <person name="May G."/>
            <person name="Haridas S."/>
            <person name="Lim J."/>
            <person name="Wang M."/>
            <person name="Labutti K."/>
            <person name="Lipzen A."/>
            <person name="Barry K."/>
            <person name="Grigoriev I.V."/>
        </authorList>
    </citation>
    <scope>NUCLEOTIDE SEQUENCE [LARGE SCALE GENOMIC DNA]</scope>
    <source>
        <strain evidence="3">J235TASD1</strain>
    </source>
</reference>
<sequence length="384" mass="41346">MPSTHHQPPMGLSPGSTETSPPSGGSGRGGVRSRVRAMVDWLEKPNPTSSPSSPPPTNKPTSAALKGRKATPFAAAVSGAARNRHISAGDTVDTNTAAAAMTTSGKTDDQVRKLRAAPEELVARRQRSVDEDTAEREDSGLALRLYSCSSTSPTLRTVSSVYSQDGAQQAELGSLRCIEPPLTSPMNETSEDMKTPRPTNGGASPAITKEASRCSSAGERRGSLSMTTSQPETSTAHADYGLSRWVMEAEQCAVHGHATVPIDTYDATFEKDALEVLRYRQFFQQRLDRCLDMDDEIAQASLEGDGDMTSRGPEALCGSSLLEHSRNVRAHLWIGDDELDQYCTYGHEPGHHFYYCHGGDRKHSLDMATWKTTMTAADSGSRGD</sequence>
<feature type="region of interest" description="Disordered" evidence="1">
    <location>
        <begin position="178"/>
        <end position="236"/>
    </location>
</feature>
<keyword evidence="3" id="KW-1185">Reference proteome</keyword>
<evidence type="ECO:0000313" key="3">
    <source>
        <dbReference type="Proteomes" id="UP000070501"/>
    </source>
</evidence>